<dbReference type="RefSeq" id="XP_001426853.1">
    <property type="nucleotide sequence ID" value="XM_001426816.1"/>
</dbReference>
<keyword evidence="3" id="KW-1185">Reference proteome</keyword>
<dbReference type="AlphaFoldDB" id="A0BLN8"/>
<evidence type="ECO:0000256" key="1">
    <source>
        <dbReference type="SAM" id="Phobius"/>
    </source>
</evidence>
<dbReference type="KEGG" id="ptm:GSPATT00030088001"/>
<name>A0BLN8_PARTE</name>
<proteinExistence type="predicted"/>
<dbReference type="HOGENOM" id="CLU_2377291_0_0_1"/>
<evidence type="ECO:0000313" key="3">
    <source>
        <dbReference type="Proteomes" id="UP000000600"/>
    </source>
</evidence>
<dbReference type="Proteomes" id="UP000000600">
    <property type="component" value="Unassembled WGS sequence"/>
</dbReference>
<reference evidence="2 3" key="1">
    <citation type="journal article" date="2006" name="Nature">
        <title>Global trends of whole-genome duplications revealed by the ciliate Paramecium tetraurelia.</title>
        <authorList>
            <consortium name="Genoscope"/>
            <person name="Aury J.-M."/>
            <person name="Jaillon O."/>
            <person name="Duret L."/>
            <person name="Noel B."/>
            <person name="Jubin C."/>
            <person name="Porcel B.M."/>
            <person name="Segurens B."/>
            <person name="Daubin V."/>
            <person name="Anthouard V."/>
            <person name="Aiach N."/>
            <person name="Arnaiz O."/>
            <person name="Billaut A."/>
            <person name="Beisson J."/>
            <person name="Blanc I."/>
            <person name="Bouhouche K."/>
            <person name="Camara F."/>
            <person name="Duharcourt S."/>
            <person name="Guigo R."/>
            <person name="Gogendeau D."/>
            <person name="Katinka M."/>
            <person name="Keller A.-M."/>
            <person name="Kissmehl R."/>
            <person name="Klotz C."/>
            <person name="Koll F."/>
            <person name="Le Moue A."/>
            <person name="Lepere C."/>
            <person name="Malinsky S."/>
            <person name="Nowacki M."/>
            <person name="Nowak J.K."/>
            <person name="Plattner H."/>
            <person name="Poulain J."/>
            <person name="Ruiz F."/>
            <person name="Serrano V."/>
            <person name="Zagulski M."/>
            <person name="Dessen P."/>
            <person name="Betermier M."/>
            <person name="Weissenbach J."/>
            <person name="Scarpelli C."/>
            <person name="Schachter V."/>
            <person name="Sperling L."/>
            <person name="Meyer E."/>
            <person name="Cohen J."/>
            <person name="Wincker P."/>
        </authorList>
    </citation>
    <scope>NUCLEOTIDE SEQUENCE [LARGE SCALE GENOMIC DNA]</scope>
    <source>
        <strain evidence="2 3">Stock d4-2</strain>
    </source>
</reference>
<gene>
    <name evidence="2" type="ORF">GSPATT00030088001</name>
</gene>
<keyword evidence="1" id="KW-0812">Transmembrane</keyword>
<organism evidence="2 3">
    <name type="scientific">Paramecium tetraurelia</name>
    <dbReference type="NCBI Taxonomy" id="5888"/>
    <lineage>
        <taxon>Eukaryota</taxon>
        <taxon>Sar</taxon>
        <taxon>Alveolata</taxon>
        <taxon>Ciliophora</taxon>
        <taxon>Intramacronucleata</taxon>
        <taxon>Oligohymenophorea</taxon>
        <taxon>Peniculida</taxon>
        <taxon>Parameciidae</taxon>
        <taxon>Paramecium</taxon>
    </lineage>
</organism>
<protein>
    <recommendedName>
        <fullName evidence="4">Transmembrane protein</fullName>
    </recommendedName>
</protein>
<keyword evidence="1" id="KW-1133">Transmembrane helix</keyword>
<sequence>MTHKKELLLFFQSLIIVLYLLNHLRILFVHLRVIYLIQPIWYNLLDKTKEIQSMDTFLKIMIESQTNKWQFHYAINIYMFKGYQTFYQINYQQRC</sequence>
<evidence type="ECO:0000313" key="2">
    <source>
        <dbReference type="EMBL" id="CAK59455.1"/>
    </source>
</evidence>
<feature type="transmembrane region" description="Helical" evidence="1">
    <location>
        <begin position="7"/>
        <end position="28"/>
    </location>
</feature>
<evidence type="ECO:0008006" key="4">
    <source>
        <dbReference type="Google" id="ProtNLM"/>
    </source>
</evidence>
<keyword evidence="1" id="KW-0472">Membrane</keyword>
<dbReference type="InParanoid" id="A0BLN8"/>
<accession>A0BLN8</accession>
<dbReference type="EMBL" id="CT868002">
    <property type="protein sequence ID" value="CAK59455.1"/>
    <property type="molecule type" value="Genomic_DNA"/>
</dbReference>
<dbReference type="GeneID" id="5012637"/>